<keyword evidence="12" id="KW-0472">Membrane</keyword>
<keyword evidence="11" id="KW-0902">Two-component regulatory system</keyword>
<dbReference type="GO" id="GO:0016020">
    <property type="term" value="C:membrane"/>
    <property type="evidence" value="ECO:0007669"/>
    <property type="project" value="UniProtKB-SubCell"/>
</dbReference>
<evidence type="ECO:0000256" key="10">
    <source>
        <dbReference type="ARBA" id="ARBA00022989"/>
    </source>
</evidence>
<dbReference type="GO" id="GO:0000156">
    <property type="term" value="F:phosphorelay response regulator activity"/>
    <property type="evidence" value="ECO:0007669"/>
    <property type="project" value="TreeGrafter"/>
</dbReference>
<dbReference type="SMART" id="SM00387">
    <property type="entry name" value="HATPase_c"/>
    <property type="match status" value="1"/>
</dbReference>
<dbReference type="AlphaFoldDB" id="S9PA41"/>
<keyword evidence="16" id="KW-1185">Reference proteome</keyword>
<dbReference type="PANTHER" id="PTHR42878:SF7">
    <property type="entry name" value="SENSOR HISTIDINE KINASE GLRK"/>
    <property type="match status" value="1"/>
</dbReference>
<dbReference type="GO" id="GO:0030295">
    <property type="term" value="F:protein kinase activator activity"/>
    <property type="evidence" value="ECO:0007669"/>
    <property type="project" value="TreeGrafter"/>
</dbReference>
<dbReference type="Pfam" id="PF00512">
    <property type="entry name" value="HisKA"/>
    <property type="match status" value="1"/>
</dbReference>
<dbReference type="Proteomes" id="UP000011682">
    <property type="component" value="Unassembled WGS sequence"/>
</dbReference>
<dbReference type="SMART" id="SM00086">
    <property type="entry name" value="PAC"/>
    <property type="match status" value="1"/>
</dbReference>
<dbReference type="CDD" id="cd00082">
    <property type="entry name" value="HisKA"/>
    <property type="match status" value="1"/>
</dbReference>
<dbReference type="CDD" id="cd00075">
    <property type="entry name" value="HATPase"/>
    <property type="match status" value="1"/>
</dbReference>
<dbReference type="Pfam" id="PF02518">
    <property type="entry name" value="HATPase_c"/>
    <property type="match status" value="1"/>
</dbReference>
<dbReference type="PRINTS" id="PR00344">
    <property type="entry name" value="BCTRLSENSOR"/>
</dbReference>
<dbReference type="InterPro" id="IPR005467">
    <property type="entry name" value="His_kinase_dom"/>
</dbReference>
<name>S9PA41_CYSF2</name>
<feature type="domain" description="Histidine kinase" evidence="13">
    <location>
        <begin position="591"/>
        <end position="806"/>
    </location>
</feature>
<protein>
    <recommendedName>
        <fullName evidence="3">histidine kinase</fullName>
        <ecNumber evidence="3">2.7.13.3</ecNumber>
    </recommendedName>
</protein>
<keyword evidence="10" id="KW-1133">Transmembrane helix</keyword>
<dbReference type="Pfam" id="PF08448">
    <property type="entry name" value="PAS_4"/>
    <property type="match status" value="1"/>
</dbReference>
<dbReference type="InterPro" id="IPR003661">
    <property type="entry name" value="HisK_dim/P_dom"/>
</dbReference>
<dbReference type="Gene3D" id="1.10.287.130">
    <property type="match status" value="1"/>
</dbReference>
<dbReference type="PROSITE" id="PS50109">
    <property type="entry name" value="HIS_KIN"/>
    <property type="match status" value="1"/>
</dbReference>
<evidence type="ECO:0000256" key="2">
    <source>
        <dbReference type="ARBA" id="ARBA00004141"/>
    </source>
</evidence>
<evidence type="ECO:0000256" key="1">
    <source>
        <dbReference type="ARBA" id="ARBA00000085"/>
    </source>
</evidence>
<feature type="domain" description="PAS" evidence="14">
    <location>
        <begin position="459"/>
        <end position="529"/>
    </location>
</feature>
<dbReference type="Gene3D" id="3.30.565.10">
    <property type="entry name" value="Histidine kinase-like ATPase, C-terminal domain"/>
    <property type="match status" value="1"/>
</dbReference>
<dbReference type="Gene3D" id="3.30.450.20">
    <property type="entry name" value="PAS domain"/>
    <property type="match status" value="3"/>
</dbReference>
<dbReference type="SUPFAM" id="SSF55785">
    <property type="entry name" value="PYP-like sensor domain (PAS domain)"/>
    <property type="match status" value="3"/>
</dbReference>
<evidence type="ECO:0000256" key="3">
    <source>
        <dbReference type="ARBA" id="ARBA00012438"/>
    </source>
</evidence>
<proteinExistence type="predicted"/>
<organism evidence="15 16">
    <name type="scientific">Cystobacter fuscus (strain ATCC 25194 / DSM 2262 / NBRC 100088 / M29)</name>
    <dbReference type="NCBI Taxonomy" id="1242864"/>
    <lineage>
        <taxon>Bacteria</taxon>
        <taxon>Pseudomonadati</taxon>
        <taxon>Myxococcota</taxon>
        <taxon>Myxococcia</taxon>
        <taxon>Myxococcales</taxon>
        <taxon>Cystobacterineae</taxon>
        <taxon>Archangiaceae</taxon>
        <taxon>Cystobacter</taxon>
    </lineage>
</organism>
<evidence type="ECO:0000256" key="7">
    <source>
        <dbReference type="ARBA" id="ARBA00022741"/>
    </source>
</evidence>
<comment type="subcellular location">
    <subcellularLocation>
        <location evidence="2">Membrane</location>
        <topology evidence="2">Multi-pass membrane protein</topology>
    </subcellularLocation>
</comment>
<keyword evidence="8 15" id="KW-0418">Kinase</keyword>
<evidence type="ECO:0000256" key="5">
    <source>
        <dbReference type="ARBA" id="ARBA00022679"/>
    </source>
</evidence>
<dbReference type="PROSITE" id="PS50112">
    <property type="entry name" value="PAS"/>
    <property type="match status" value="2"/>
</dbReference>
<keyword evidence="9" id="KW-0067">ATP-binding</keyword>
<dbReference type="eggNOG" id="COG2202">
    <property type="taxonomic scope" value="Bacteria"/>
</dbReference>
<evidence type="ECO:0000256" key="8">
    <source>
        <dbReference type="ARBA" id="ARBA00022777"/>
    </source>
</evidence>
<dbReference type="InterPro" id="IPR013655">
    <property type="entry name" value="PAS_fold_3"/>
</dbReference>
<dbReference type="OrthoDB" id="9812241at2"/>
<dbReference type="EMBL" id="ANAH02000010">
    <property type="protein sequence ID" value="EPX61275.1"/>
    <property type="molecule type" value="Genomic_DNA"/>
</dbReference>
<keyword evidence="5" id="KW-0808">Transferase</keyword>
<accession>S9PA41</accession>
<comment type="caution">
    <text evidence="15">The sequence shown here is derived from an EMBL/GenBank/DDBJ whole genome shotgun (WGS) entry which is preliminary data.</text>
</comment>
<dbReference type="EC" id="2.7.13.3" evidence="3"/>
<dbReference type="SUPFAM" id="SSF55781">
    <property type="entry name" value="GAF domain-like"/>
    <property type="match status" value="1"/>
</dbReference>
<evidence type="ECO:0000256" key="9">
    <source>
        <dbReference type="ARBA" id="ARBA00022840"/>
    </source>
</evidence>
<dbReference type="GO" id="GO:0005524">
    <property type="term" value="F:ATP binding"/>
    <property type="evidence" value="ECO:0007669"/>
    <property type="project" value="UniProtKB-KW"/>
</dbReference>
<keyword evidence="6" id="KW-0812">Transmembrane</keyword>
<keyword evidence="7" id="KW-0547">Nucleotide-binding</keyword>
<sequence length="813" mass="91040">MESDEHELEHQAVERMFPGGGQMGARMRATDWASTPLGPVLAWPRELRACVGMVLANHFPMNLLWGPELVQLYNDAYLPLMGDKHPAYLGRPCREAWPEVWPQLEPRLRQVLDSGVSTTRAKLLLFLHRHGFTEECYFTDSYAPVWGQGEQVAGVLVTVVEDTQMLLAERRLLALRDLATETTGVGTSREACERIADVLRFHSADVPFALLYLCEGHERRARLALAVGLEAGGAASPKEIILDASVPSPWPLAAARSEALLRVDLRARAERLPGGPWPESPREALVLSLGMGESSSPFGFLVLGTSPRARLDGPYQDFLRMLAGQVSVLLSSVRARERAEKEQREAHQRIADILETMGDVFLAVDKDWRLTRVNSMLERMAGKPRGELVGHVLWELWPNLRLPTRDYWAEYHRCMHERVPVRFLDHQENLDVWLEARAHPTPDGGMAVFLRDVGDQKRTEVELDRIFTLSRELLCVSGLDGYLKRVNPAWERTLGWSEAELLSTPLERLVHPEDLAAHAANVERLRQGEEVTQSDLRMRHRDGTWRWLSWSITPESRLGLLFSVARDVTEAKRLAADEKGRADFEQQLIGIVSHDLRNPLSAIALGAQALLRRETLDAHATRTAVRILSAAERGTRMVRDLLDFTQARLGGGLPIRPEPMDLHLLTRQVLDEMQMSFPERDFQLLQQGDARGEWDGDRMVQLLTNLLTNAAKYSPAGTPILVSMRGEPLGVELEVHNGGDPIAPEVLNRLFQPMQRGGDSGATVSRSVGLGLYIVKHIVDVHGGHIDVSSTEADGTAFHVRLPRRPPSFSERG</sequence>
<dbReference type="InterPro" id="IPR050351">
    <property type="entry name" value="BphY/WalK/GraS-like"/>
</dbReference>
<dbReference type="GO" id="GO:0007234">
    <property type="term" value="P:osmosensory signaling via phosphorelay pathway"/>
    <property type="evidence" value="ECO:0007669"/>
    <property type="project" value="TreeGrafter"/>
</dbReference>
<dbReference type="GO" id="GO:0000155">
    <property type="term" value="F:phosphorelay sensor kinase activity"/>
    <property type="evidence" value="ECO:0007669"/>
    <property type="project" value="InterPro"/>
</dbReference>
<dbReference type="eggNOG" id="COG2205">
    <property type="taxonomic scope" value="Bacteria"/>
</dbReference>
<dbReference type="InterPro" id="IPR000014">
    <property type="entry name" value="PAS"/>
</dbReference>
<comment type="catalytic activity">
    <reaction evidence="1">
        <text>ATP + protein L-histidine = ADP + protein N-phospho-L-histidine.</text>
        <dbReference type="EC" id="2.7.13.3"/>
    </reaction>
</comment>
<dbReference type="NCBIfam" id="TIGR00229">
    <property type="entry name" value="sensory_box"/>
    <property type="match status" value="1"/>
</dbReference>
<dbReference type="RefSeq" id="WP_002632109.1">
    <property type="nucleotide sequence ID" value="NZ_ANAH02000010.1"/>
</dbReference>
<evidence type="ECO:0000256" key="11">
    <source>
        <dbReference type="ARBA" id="ARBA00023012"/>
    </source>
</evidence>
<evidence type="ECO:0000256" key="4">
    <source>
        <dbReference type="ARBA" id="ARBA00022553"/>
    </source>
</evidence>
<evidence type="ECO:0000259" key="14">
    <source>
        <dbReference type="PROSITE" id="PS50112"/>
    </source>
</evidence>
<dbReference type="SUPFAM" id="SSF55874">
    <property type="entry name" value="ATPase domain of HSP90 chaperone/DNA topoisomerase II/histidine kinase"/>
    <property type="match status" value="1"/>
</dbReference>
<reference evidence="15" key="1">
    <citation type="submission" date="2013-05" db="EMBL/GenBank/DDBJ databases">
        <title>Genome assembly of Cystobacter fuscus DSM 2262.</title>
        <authorList>
            <person name="Sharma G."/>
            <person name="Khatri I."/>
            <person name="Kaur C."/>
            <person name="Mayilraj S."/>
            <person name="Subramanian S."/>
        </authorList>
    </citation>
    <scope>NUCLEOTIDE SEQUENCE [LARGE SCALE GENOMIC DNA]</scope>
    <source>
        <strain evidence="15">DSM 2262</strain>
    </source>
</reference>
<dbReference type="CDD" id="cd00130">
    <property type="entry name" value="PAS"/>
    <property type="match status" value="2"/>
</dbReference>
<dbReference type="SMART" id="SM00388">
    <property type="entry name" value="HisKA"/>
    <property type="match status" value="1"/>
</dbReference>
<dbReference type="SUPFAM" id="SSF47384">
    <property type="entry name" value="Homodimeric domain of signal transducing histidine kinase"/>
    <property type="match status" value="1"/>
</dbReference>
<dbReference type="InterPro" id="IPR036890">
    <property type="entry name" value="HATPase_C_sf"/>
</dbReference>
<dbReference type="InterPro" id="IPR013656">
    <property type="entry name" value="PAS_4"/>
</dbReference>
<dbReference type="PANTHER" id="PTHR42878">
    <property type="entry name" value="TWO-COMPONENT HISTIDINE KINASE"/>
    <property type="match status" value="1"/>
</dbReference>
<evidence type="ECO:0000313" key="16">
    <source>
        <dbReference type="Proteomes" id="UP000011682"/>
    </source>
</evidence>
<dbReference type="InterPro" id="IPR004358">
    <property type="entry name" value="Sig_transdc_His_kin-like_C"/>
</dbReference>
<evidence type="ECO:0000256" key="12">
    <source>
        <dbReference type="ARBA" id="ARBA00023136"/>
    </source>
</evidence>
<feature type="domain" description="PAS" evidence="14">
    <location>
        <begin position="346"/>
        <end position="390"/>
    </location>
</feature>
<evidence type="ECO:0000259" key="13">
    <source>
        <dbReference type="PROSITE" id="PS50109"/>
    </source>
</evidence>
<keyword evidence="4" id="KW-0597">Phosphoprotein</keyword>
<evidence type="ECO:0000313" key="15">
    <source>
        <dbReference type="EMBL" id="EPX61275.1"/>
    </source>
</evidence>
<dbReference type="SMART" id="SM00091">
    <property type="entry name" value="PAS"/>
    <property type="match status" value="2"/>
</dbReference>
<dbReference type="InterPro" id="IPR001610">
    <property type="entry name" value="PAC"/>
</dbReference>
<dbReference type="InterPro" id="IPR036097">
    <property type="entry name" value="HisK_dim/P_sf"/>
</dbReference>
<evidence type="ECO:0000256" key="6">
    <source>
        <dbReference type="ARBA" id="ARBA00022692"/>
    </source>
</evidence>
<dbReference type="InterPro" id="IPR035965">
    <property type="entry name" value="PAS-like_dom_sf"/>
</dbReference>
<dbReference type="Pfam" id="PF08447">
    <property type="entry name" value="PAS_3"/>
    <property type="match status" value="1"/>
</dbReference>
<dbReference type="InterPro" id="IPR003594">
    <property type="entry name" value="HATPase_dom"/>
</dbReference>
<gene>
    <name evidence="15" type="ORF">D187_001058</name>
</gene>